<dbReference type="Gene3D" id="3.90.70.10">
    <property type="entry name" value="Cysteine proteinases"/>
    <property type="match status" value="1"/>
</dbReference>
<feature type="compositionally biased region" description="Basic and acidic residues" evidence="1">
    <location>
        <begin position="27"/>
        <end position="49"/>
    </location>
</feature>
<feature type="region of interest" description="Disordered" evidence="1">
    <location>
        <begin position="1"/>
        <end position="49"/>
    </location>
</feature>
<sequence length="151" mass="17314">MEDQYSHGGRSKTREKKSASTSKSQATKKDNVRLTETDPDYPKDIPKGSKHQEKFWCDELREVMNQGVRRVCWTVASTRSLSARLCIEKKVRSLKYLSLLHLLVGLFDKTGKNGELKDLGHLKKFLEENGAILEKDCKCTDPLIEMNKKKD</sequence>
<proteinExistence type="predicted"/>
<organism evidence="2 3">
    <name type="scientific">Arabis nemorensis</name>
    <dbReference type="NCBI Taxonomy" id="586526"/>
    <lineage>
        <taxon>Eukaryota</taxon>
        <taxon>Viridiplantae</taxon>
        <taxon>Streptophyta</taxon>
        <taxon>Embryophyta</taxon>
        <taxon>Tracheophyta</taxon>
        <taxon>Spermatophyta</taxon>
        <taxon>Magnoliopsida</taxon>
        <taxon>eudicotyledons</taxon>
        <taxon>Gunneridae</taxon>
        <taxon>Pentapetalae</taxon>
        <taxon>rosids</taxon>
        <taxon>malvids</taxon>
        <taxon>Brassicales</taxon>
        <taxon>Brassicaceae</taxon>
        <taxon>Arabideae</taxon>
        <taxon>Arabis</taxon>
    </lineage>
</organism>
<dbReference type="SUPFAM" id="SSF54001">
    <property type="entry name" value="Cysteine proteinases"/>
    <property type="match status" value="1"/>
</dbReference>
<evidence type="ECO:0000256" key="1">
    <source>
        <dbReference type="SAM" id="MobiDB-lite"/>
    </source>
</evidence>
<gene>
    <name evidence="2" type="ORF">ANE_LOCUS4336</name>
</gene>
<comment type="caution">
    <text evidence="2">The sequence shown here is derived from an EMBL/GenBank/DDBJ whole genome shotgun (WGS) entry which is preliminary data.</text>
</comment>
<evidence type="ECO:0000313" key="3">
    <source>
        <dbReference type="Proteomes" id="UP000489600"/>
    </source>
</evidence>
<protein>
    <submittedName>
        <fullName evidence="2">Uncharacterized protein</fullName>
    </submittedName>
</protein>
<dbReference type="OrthoDB" id="1106769at2759"/>
<name>A0A565AWV8_9BRAS</name>
<accession>A0A565AWV8</accession>
<dbReference type="Proteomes" id="UP000489600">
    <property type="component" value="Unassembled WGS sequence"/>
</dbReference>
<keyword evidence="3" id="KW-1185">Reference proteome</keyword>
<reference evidence="2" key="1">
    <citation type="submission" date="2019-07" db="EMBL/GenBank/DDBJ databases">
        <authorList>
            <person name="Dittberner H."/>
        </authorList>
    </citation>
    <scope>NUCLEOTIDE SEQUENCE [LARGE SCALE GENOMIC DNA]</scope>
</reference>
<evidence type="ECO:0000313" key="2">
    <source>
        <dbReference type="EMBL" id="VVA93891.1"/>
    </source>
</evidence>
<dbReference type="EMBL" id="CABITT030000002">
    <property type="protein sequence ID" value="VVA93891.1"/>
    <property type="molecule type" value="Genomic_DNA"/>
</dbReference>
<dbReference type="AlphaFoldDB" id="A0A565AWV8"/>
<dbReference type="InterPro" id="IPR038765">
    <property type="entry name" value="Papain-like_cys_pep_sf"/>
</dbReference>